<evidence type="ECO:0000313" key="3">
    <source>
        <dbReference type="EMBL" id="BAM47540.1"/>
    </source>
</evidence>
<dbReference type="PRINTS" id="PR00080">
    <property type="entry name" value="SDRFAMILY"/>
</dbReference>
<dbReference type="PANTHER" id="PTHR42760">
    <property type="entry name" value="SHORT-CHAIN DEHYDROGENASES/REDUCTASES FAMILY MEMBER"/>
    <property type="match status" value="1"/>
</dbReference>
<dbReference type="eggNOG" id="COG1028">
    <property type="taxonomic scope" value="Bacteria"/>
</dbReference>
<dbReference type="PROSITE" id="PS00061">
    <property type="entry name" value="ADH_SHORT"/>
    <property type="match status" value="1"/>
</dbReference>
<dbReference type="PATRIC" id="fig|698758.3.peg.1404"/>
<proteinExistence type="inferred from homology"/>
<comment type="similarity">
    <text evidence="1">Belongs to the short-chain dehydrogenases/reductases (SDR) family.</text>
</comment>
<dbReference type="NCBIfam" id="NF005559">
    <property type="entry name" value="PRK07231.1"/>
    <property type="match status" value="1"/>
</dbReference>
<organism evidence="3 4">
    <name type="scientific">Amphibacillus xylanus (strain ATCC 51415 / DSM 6626 / JCM 7361 / LMG 17667 / NBRC 15112 / Ep01)</name>
    <dbReference type="NCBI Taxonomy" id="698758"/>
    <lineage>
        <taxon>Bacteria</taxon>
        <taxon>Bacillati</taxon>
        <taxon>Bacillota</taxon>
        <taxon>Bacilli</taxon>
        <taxon>Bacillales</taxon>
        <taxon>Bacillaceae</taxon>
        <taxon>Amphibacillus</taxon>
    </lineage>
</organism>
<reference evidence="3 4" key="1">
    <citation type="submission" date="2011-01" db="EMBL/GenBank/DDBJ databases">
        <title>Whole genome sequence of Amphibacillus xylinus NBRC 15112.</title>
        <authorList>
            <person name="Nakazawa H."/>
            <person name="Katano Y."/>
            <person name="Nakamura S."/>
            <person name="Sasagawa M."/>
            <person name="Fukada J."/>
            <person name="Arai T."/>
            <person name="Sasakura N."/>
            <person name="Mochizuki D."/>
            <person name="Hosoyama A."/>
            <person name="Harada K."/>
            <person name="Horikawa H."/>
            <person name="Kato Y."/>
            <person name="Harada T."/>
            <person name="Sasaki K."/>
            <person name="Sekiguchi M."/>
            <person name="Hodoyama M."/>
            <person name="Nishiko R."/>
            <person name="Narita H."/>
            <person name="Hanamaki A."/>
            <person name="Hata C."/>
            <person name="Konno Y."/>
            <person name="Niimura Y."/>
            <person name="Yamazaki S."/>
            <person name="Fujita N."/>
        </authorList>
    </citation>
    <scope>NUCLEOTIDE SEQUENCE [LARGE SCALE GENOMIC DNA]</scope>
    <source>
        <strain evidence="4">ATCC 51415 / DSM 6626 / JCM 7361 / LMG 17667 / NBRC 15112 / Ep01</strain>
    </source>
</reference>
<gene>
    <name evidence="3" type="ordered locus">AXY_14080</name>
</gene>
<dbReference type="PRINTS" id="PR00081">
    <property type="entry name" value="GDHRDH"/>
</dbReference>
<keyword evidence="4" id="KW-1185">Reference proteome</keyword>
<dbReference type="PANTHER" id="PTHR42760:SF124">
    <property type="entry name" value="SHORT-CHAIN DEHYDROGENASE_REDUCTASE"/>
    <property type="match status" value="1"/>
</dbReference>
<dbReference type="CDD" id="cd05233">
    <property type="entry name" value="SDR_c"/>
    <property type="match status" value="1"/>
</dbReference>
<evidence type="ECO:0000256" key="2">
    <source>
        <dbReference type="ARBA" id="ARBA00023002"/>
    </source>
</evidence>
<dbReference type="KEGG" id="axl:AXY_14080"/>
<dbReference type="AlphaFoldDB" id="K0IYF5"/>
<dbReference type="FunFam" id="3.40.50.720:FF:000084">
    <property type="entry name" value="Short-chain dehydrogenase reductase"/>
    <property type="match status" value="1"/>
</dbReference>
<dbReference type="EMBL" id="AP012050">
    <property type="protein sequence ID" value="BAM47540.1"/>
    <property type="molecule type" value="Genomic_DNA"/>
</dbReference>
<evidence type="ECO:0000256" key="1">
    <source>
        <dbReference type="ARBA" id="ARBA00006484"/>
    </source>
</evidence>
<keyword evidence="2" id="KW-0560">Oxidoreductase</keyword>
<accession>K0IYF5</accession>
<dbReference type="Pfam" id="PF13561">
    <property type="entry name" value="adh_short_C2"/>
    <property type="match status" value="1"/>
</dbReference>
<dbReference type="InterPro" id="IPR002347">
    <property type="entry name" value="SDR_fam"/>
</dbReference>
<dbReference type="InterPro" id="IPR020904">
    <property type="entry name" value="Sc_DH/Rdtase_CS"/>
</dbReference>
<dbReference type="Gene3D" id="3.40.50.720">
    <property type="entry name" value="NAD(P)-binding Rossmann-like Domain"/>
    <property type="match status" value="1"/>
</dbReference>
<dbReference type="Proteomes" id="UP000006294">
    <property type="component" value="Chromosome"/>
</dbReference>
<evidence type="ECO:0000313" key="4">
    <source>
        <dbReference type="Proteomes" id="UP000006294"/>
    </source>
</evidence>
<dbReference type="SUPFAM" id="SSF51735">
    <property type="entry name" value="NAD(P)-binding Rossmann-fold domains"/>
    <property type="match status" value="1"/>
</dbReference>
<dbReference type="GO" id="GO:0016616">
    <property type="term" value="F:oxidoreductase activity, acting on the CH-OH group of donors, NAD or NADP as acceptor"/>
    <property type="evidence" value="ECO:0007669"/>
    <property type="project" value="TreeGrafter"/>
</dbReference>
<dbReference type="RefSeq" id="WP_015010143.1">
    <property type="nucleotide sequence ID" value="NC_018704.1"/>
</dbReference>
<dbReference type="OrthoDB" id="9803333at2"/>
<sequence>MELKGKVAVITGAASGIGLATAEAFVNKGVKVVLSDYNEADGQAETERLKNSGAEVMFIKADVSKEEDVKHLISETVKQFGKIDIMFNNAGIGILCEAHKLTYDEYRRVIAINQDGVFFGAKYAITEMLKTGGGVIVNTSSILGSVGEPGAFPYNASKGAVNLMTKSLALQYADRGIRVNSVCPGYVDSGMVNKEALGKFYDKLVDKHPIGRLGRADEIAHAVIFLCENELITGQNILIDGGYTAQ</sequence>
<dbReference type="STRING" id="698758.AXY_14080"/>
<dbReference type="GO" id="GO:0008206">
    <property type="term" value="P:bile acid metabolic process"/>
    <property type="evidence" value="ECO:0007669"/>
    <property type="project" value="UniProtKB-ARBA"/>
</dbReference>
<dbReference type="InterPro" id="IPR036291">
    <property type="entry name" value="NAD(P)-bd_dom_sf"/>
</dbReference>
<name>K0IYF5_AMPXN</name>
<protein>
    <submittedName>
        <fullName evidence="3">Oxidoreductase</fullName>
    </submittedName>
</protein>
<dbReference type="HOGENOM" id="CLU_010194_1_0_9"/>